<keyword evidence="2 5" id="KW-0378">Hydrolase</keyword>
<name>A0A2L2BPE2_9MICO</name>
<dbReference type="EMBL" id="CP026923">
    <property type="protein sequence ID" value="AVG23536.1"/>
    <property type="molecule type" value="Genomic_DNA"/>
</dbReference>
<dbReference type="PRINTS" id="PR00131">
    <property type="entry name" value="GLHYDRLASE1"/>
</dbReference>
<keyword evidence="3 5" id="KW-0326">Glycosidase</keyword>
<dbReference type="AlphaFoldDB" id="A0A2L2BPE2"/>
<evidence type="ECO:0000256" key="1">
    <source>
        <dbReference type="ARBA" id="ARBA00010838"/>
    </source>
</evidence>
<dbReference type="InterPro" id="IPR001360">
    <property type="entry name" value="Glyco_hydro_1"/>
</dbReference>
<evidence type="ECO:0000256" key="2">
    <source>
        <dbReference type="ARBA" id="ARBA00022801"/>
    </source>
</evidence>
<evidence type="ECO:0000313" key="6">
    <source>
        <dbReference type="Proteomes" id="UP000243077"/>
    </source>
</evidence>
<dbReference type="KEGG" id="psai:C3B54_11546"/>
<dbReference type="GO" id="GO:0005829">
    <property type="term" value="C:cytosol"/>
    <property type="evidence" value="ECO:0007669"/>
    <property type="project" value="TreeGrafter"/>
</dbReference>
<sequence>MVASESPGTIRESFPDDFVFGVATSSWQIEGSSSTRSESIWDRFAKIPGAIVDGSTGDPACDHLNRVDEDLALISELGVGAYRFSVSWPRFMPGGTGTVAHSGAGFYDRLIDSLLERGVQPLLTAYHWDLPQSLQDEGGWLHPDMPRWFADYCHALGERYGDRVSHMATLNEPWVSAFLGYAAGIHAPGVVNSTQALEVAYRLMVASGHGIGALTDAGVSNPGIVLNLTTVRVDQPGAEKARDHIDRLQNTLFTDLLAGRGISDEVRDTTDILTDWSFVTDEGLEAAATPISWLGVNYYTPIRVGLPRDTDQATGVGQDTVVYPACPPASLRPRGPLTTMGWEVDPQGLRDTLVETAAALPGVPLWVTENGAAYADRVIDGDVYDPDRISYLTGHLGAAAEAISDGVPLQGYCAWSLLDNLEWAEGRTQTFGLVYVHPESMERIPKASYHFYADVAKGER</sequence>
<accession>A0A2L2BPE2</accession>
<dbReference type="OrthoDB" id="9765195at2"/>
<evidence type="ECO:0000256" key="3">
    <source>
        <dbReference type="ARBA" id="ARBA00023295"/>
    </source>
</evidence>
<reference evidence="5 6" key="1">
    <citation type="submission" date="2018-02" db="EMBL/GenBank/DDBJ databases">
        <title>Complete genome of the streamlined marine actinobacterium Pontimonas salivibrio CL-TW6 adapted to coastal planktonic lifestype.</title>
        <authorList>
            <person name="Cho B.C."/>
            <person name="Hardies S.C."/>
            <person name="Jang G.I."/>
            <person name="Hwang C.Y."/>
        </authorList>
    </citation>
    <scope>NUCLEOTIDE SEQUENCE [LARGE SCALE GENOMIC DNA]</scope>
    <source>
        <strain evidence="5 6">CL-TW6</strain>
    </source>
</reference>
<dbReference type="SUPFAM" id="SSF51445">
    <property type="entry name" value="(Trans)glycosidases"/>
    <property type="match status" value="1"/>
</dbReference>
<dbReference type="PANTHER" id="PTHR10353:SF36">
    <property type="entry name" value="LP05116P"/>
    <property type="match status" value="1"/>
</dbReference>
<dbReference type="EC" id="3.2.1.21" evidence="5"/>
<dbReference type="GO" id="GO:0008422">
    <property type="term" value="F:beta-glucosidase activity"/>
    <property type="evidence" value="ECO:0007669"/>
    <property type="project" value="UniProtKB-EC"/>
</dbReference>
<keyword evidence="6" id="KW-1185">Reference proteome</keyword>
<dbReference type="Pfam" id="PF00232">
    <property type="entry name" value="Glyco_hydro_1"/>
    <property type="match status" value="1"/>
</dbReference>
<organism evidence="5 6">
    <name type="scientific">Pontimonas salivibrio</name>
    <dbReference type="NCBI Taxonomy" id="1159327"/>
    <lineage>
        <taxon>Bacteria</taxon>
        <taxon>Bacillati</taxon>
        <taxon>Actinomycetota</taxon>
        <taxon>Actinomycetes</taxon>
        <taxon>Micrococcales</taxon>
        <taxon>Microbacteriaceae</taxon>
        <taxon>Pontimonas</taxon>
    </lineage>
</organism>
<dbReference type="RefSeq" id="WP_104913134.1">
    <property type="nucleotide sequence ID" value="NZ_CP026923.1"/>
</dbReference>
<comment type="similarity">
    <text evidence="1 4">Belongs to the glycosyl hydrolase 1 family.</text>
</comment>
<proteinExistence type="inferred from homology"/>
<dbReference type="Proteomes" id="UP000243077">
    <property type="component" value="Chromosome"/>
</dbReference>
<dbReference type="GO" id="GO:0016052">
    <property type="term" value="P:carbohydrate catabolic process"/>
    <property type="evidence" value="ECO:0007669"/>
    <property type="project" value="TreeGrafter"/>
</dbReference>
<evidence type="ECO:0000256" key="4">
    <source>
        <dbReference type="RuleBase" id="RU003690"/>
    </source>
</evidence>
<dbReference type="Gene3D" id="3.20.20.80">
    <property type="entry name" value="Glycosidases"/>
    <property type="match status" value="1"/>
</dbReference>
<evidence type="ECO:0000313" key="5">
    <source>
        <dbReference type="EMBL" id="AVG23536.1"/>
    </source>
</evidence>
<dbReference type="InterPro" id="IPR017853">
    <property type="entry name" value="GH"/>
</dbReference>
<protein>
    <submittedName>
        <fullName evidence="5">Beta-glucosidase</fullName>
        <ecNumber evidence="5">3.2.1.21</ecNumber>
    </submittedName>
</protein>
<dbReference type="PANTHER" id="PTHR10353">
    <property type="entry name" value="GLYCOSYL HYDROLASE"/>
    <property type="match status" value="1"/>
</dbReference>
<gene>
    <name evidence="5" type="ORF">C3B54_11546</name>
</gene>